<evidence type="ECO:0000313" key="4">
    <source>
        <dbReference type="Proteomes" id="UP001500657"/>
    </source>
</evidence>
<proteinExistence type="predicted"/>
<keyword evidence="1" id="KW-1133">Transmembrane helix</keyword>
<evidence type="ECO:0000256" key="1">
    <source>
        <dbReference type="SAM" id="Phobius"/>
    </source>
</evidence>
<dbReference type="RefSeq" id="WP_343883176.1">
    <property type="nucleotide sequence ID" value="NZ_BAAAFO010000004.1"/>
</dbReference>
<dbReference type="InterPro" id="IPR013424">
    <property type="entry name" value="Ice-binding_C"/>
</dbReference>
<keyword evidence="4" id="KW-1185">Reference proteome</keyword>
<evidence type="ECO:0000313" key="3">
    <source>
        <dbReference type="EMBL" id="GAA0259060.1"/>
    </source>
</evidence>
<sequence length="199" mass="20882">MQRPILAFVAAALLLVASYSASATAVYSWQPLTPGVDPVGDDFLFVEGKMVATAPLQYEVSLPSLIPGVDYHSPFSLLTLSVQGGYGFYLGPNLTGNLGAVYLSMDMTPIGSGVGSLLKGSLQANNAGMDFYMTSSDGVWSIGAAHSDFPTCFSSPWCSGGTGRWVLTEVPEPRSLGIVFLALGALGMMLLARRRASST</sequence>
<dbReference type="NCBIfam" id="TIGR02595">
    <property type="entry name" value="PEP_CTERM"/>
    <property type="match status" value="1"/>
</dbReference>
<organism evidence="3 4">
    <name type="scientific">Rhodanobacter caeni</name>
    <dbReference type="NCBI Taxonomy" id="657654"/>
    <lineage>
        <taxon>Bacteria</taxon>
        <taxon>Pseudomonadati</taxon>
        <taxon>Pseudomonadota</taxon>
        <taxon>Gammaproteobacteria</taxon>
        <taxon>Lysobacterales</taxon>
        <taxon>Rhodanobacteraceae</taxon>
        <taxon>Rhodanobacter</taxon>
    </lineage>
</organism>
<feature type="signal peptide" evidence="2">
    <location>
        <begin position="1"/>
        <end position="23"/>
    </location>
</feature>
<keyword evidence="1" id="KW-0472">Membrane</keyword>
<feature type="transmembrane region" description="Helical" evidence="1">
    <location>
        <begin position="175"/>
        <end position="192"/>
    </location>
</feature>
<keyword evidence="2" id="KW-0732">Signal</keyword>
<keyword evidence="1" id="KW-0812">Transmembrane</keyword>
<dbReference type="EMBL" id="BAAAFO010000004">
    <property type="protein sequence ID" value="GAA0259060.1"/>
    <property type="molecule type" value="Genomic_DNA"/>
</dbReference>
<name>A0ABP3EF04_9GAMM</name>
<protein>
    <recommendedName>
        <fullName evidence="5">PEP-CTERM protein-sorting domain-containing protein</fullName>
    </recommendedName>
</protein>
<evidence type="ECO:0000256" key="2">
    <source>
        <dbReference type="SAM" id="SignalP"/>
    </source>
</evidence>
<dbReference type="Proteomes" id="UP001500657">
    <property type="component" value="Unassembled WGS sequence"/>
</dbReference>
<feature type="chain" id="PRO_5047239866" description="PEP-CTERM protein-sorting domain-containing protein" evidence="2">
    <location>
        <begin position="24"/>
        <end position="199"/>
    </location>
</feature>
<gene>
    <name evidence="3" type="ORF">GCM10009126_25400</name>
</gene>
<evidence type="ECO:0008006" key="5">
    <source>
        <dbReference type="Google" id="ProtNLM"/>
    </source>
</evidence>
<reference evidence="4" key="1">
    <citation type="journal article" date="2019" name="Int. J. Syst. Evol. Microbiol.">
        <title>The Global Catalogue of Microorganisms (GCM) 10K type strain sequencing project: providing services to taxonomists for standard genome sequencing and annotation.</title>
        <authorList>
            <consortium name="The Broad Institute Genomics Platform"/>
            <consortium name="The Broad Institute Genome Sequencing Center for Infectious Disease"/>
            <person name="Wu L."/>
            <person name="Ma J."/>
        </authorList>
    </citation>
    <scope>NUCLEOTIDE SEQUENCE [LARGE SCALE GENOMIC DNA]</scope>
    <source>
        <strain evidence="4">JCM 16242</strain>
    </source>
</reference>
<accession>A0ABP3EF04</accession>
<comment type="caution">
    <text evidence="3">The sequence shown here is derived from an EMBL/GenBank/DDBJ whole genome shotgun (WGS) entry which is preliminary data.</text>
</comment>